<dbReference type="AlphaFoldDB" id="A0A7W6NWJ2"/>
<protein>
    <submittedName>
        <fullName evidence="2">Uncharacterized protein</fullName>
    </submittedName>
</protein>
<dbReference type="EMBL" id="JACIEH010000001">
    <property type="protein sequence ID" value="MBB4097701.1"/>
    <property type="molecule type" value="Genomic_DNA"/>
</dbReference>
<dbReference type="Proteomes" id="UP000557392">
    <property type="component" value="Unassembled WGS sequence"/>
</dbReference>
<keyword evidence="1" id="KW-0732">Signal</keyword>
<name>A0A7W6NWJ2_9SPHN</name>
<sequence length="124" mass="13547">MRSFLLPAFGFLALAAPASALAQDAALAAPGCGVRVEFASYAMGIDRAAFDRVQTLLKRDRGVRGVEVQRWGREGETNLCVQLRRPSEARRVFGRVKAVLPAKPRGPIKVEARGGLRFETPRAR</sequence>
<feature type="signal peptide" evidence="1">
    <location>
        <begin position="1"/>
        <end position="22"/>
    </location>
</feature>
<proteinExistence type="predicted"/>
<dbReference type="RefSeq" id="WP_183995552.1">
    <property type="nucleotide sequence ID" value="NZ_JACIEH010000001.1"/>
</dbReference>
<accession>A0A7W6NWJ2</accession>
<comment type="caution">
    <text evidence="2">The sequence shown here is derived from an EMBL/GenBank/DDBJ whole genome shotgun (WGS) entry which is preliminary data.</text>
</comment>
<feature type="chain" id="PRO_5030542528" evidence="1">
    <location>
        <begin position="23"/>
        <end position="124"/>
    </location>
</feature>
<evidence type="ECO:0000313" key="2">
    <source>
        <dbReference type="EMBL" id="MBB4097701.1"/>
    </source>
</evidence>
<gene>
    <name evidence="2" type="ORF">GGR46_001234</name>
</gene>
<keyword evidence="3" id="KW-1185">Reference proteome</keyword>
<organism evidence="2 3">
    <name type="scientific">Sphingomonas kyeonggiensis</name>
    <dbReference type="NCBI Taxonomy" id="1268553"/>
    <lineage>
        <taxon>Bacteria</taxon>
        <taxon>Pseudomonadati</taxon>
        <taxon>Pseudomonadota</taxon>
        <taxon>Alphaproteobacteria</taxon>
        <taxon>Sphingomonadales</taxon>
        <taxon>Sphingomonadaceae</taxon>
        <taxon>Sphingomonas</taxon>
    </lineage>
</organism>
<reference evidence="2 3" key="1">
    <citation type="submission" date="2020-08" db="EMBL/GenBank/DDBJ databases">
        <title>Genomic Encyclopedia of Type Strains, Phase IV (KMG-IV): sequencing the most valuable type-strain genomes for metagenomic binning, comparative biology and taxonomic classification.</title>
        <authorList>
            <person name="Goeker M."/>
        </authorList>
    </citation>
    <scope>NUCLEOTIDE SEQUENCE [LARGE SCALE GENOMIC DNA]</scope>
    <source>
        <strain evidence="2 3">DSM 101806</strain>
    </source>
</reference>
<evidence type="ECO:0000313" key="3">
    <source>
        <dbReference type="Proteomes" id="UP000557392"/>
    </source>
</evidence>
<evidence type="ECO:0000256" key="1">
    <source>
        <dbReference type="SAM" id="SignalP"/>
    </source>
</evidence>